<proteinExistence type="predicted"/>
<dbReference type="PANTHER" id="PTHR45756:SF1">
    <property type="entry name" value="PROTEIN KINASE DOMAIN CONTAINING PROTEIN"/>
    <property type="match status" value="1"/>
</dbReference>
<protein>
    <recommendedName>
        <fullName evidence="1">Protein kinase domain-containing protein</fullName>
    </recommendedName>
</protein>
<name>A0A397J7X4_9GLOM</name>
<dbReference type="Gene3D" id="1.10.510.10">
    <property type="entry name" value="Transferase(Phosphotransferase) domain 1"/>
    <property type="match status" value="1"/>
</dbReference>
<dbReference type="GO" id="GO:0004672">
    <property type="term" value="F:protein kinase activity"/>
    <property type="evidence" value="ECO:0007669"/>
    <property type="project" value="InterPro"/>
</dbReference>
<dbReference type="EMBL" id="PQFF01000087">
    <property type="protein sequence ID" value="RHZ83567.1"/>
    <property type="molecule type" value="Genomic_DNA"/>
</dbReference>
<accession>A0A397J7X4</accession>
<gene>
    <name evidence="2" type="ORF">Glove_91g94</name>
</gene>
<sequence>MVIHLKTWNEFSSIRIYGITQDLEAKEYIMVLQYMSNDIIHHDFHPGNILSNKFNSISPSLYISDFGLTPEVLSGEEYTKAADIYSFDIIAYEMVTVFEPYYDRELARKICNGLRPKIPFCTPKLITRLIMRC</sequence>
<evidence type="ECO:0000259" key="1">
    <source>
        <dbReference type="PROSITE" id="PS50011"/>
    </source>
</evidence>
<keyword evidence="3" id="KW-1185">Reference proteome</keyword>
<dbReference type="InterPro" id="IPR001245">
    <property type="entry name" value="Ser-Thr/Tyr_kinase_cat_dom"/>
</dbReference>
<dbReference type="GO" id="GO:0005524">
    <property type="term" value="F:ATP binding"/>
    <property type="evidence" value="ECO:0007669"/>
    <property type="project" value="InterPro"/>
</dbReference>
<dbReference type="InterPro" id="IPR000719">
    <property type="entry name" value="Prot_kinase_dom"/>
</dbReference>
<feature type="domain" description="Protein kinase" evidence="1">
    <location>
        <begin position="1"/>
        <end position="133"/>
    </location>
</feature>
<dbReference type="STRING" id="1348612.A0A397J7X4"/>
<comment type="caution">
    <text evidence="2">The sequence shown here is derived from an EMBL/GenBank/DDBJ whole genome shotgun (WGS) entry which is preliminary data.</text>
</comment>
<dbReference type="AlphaFoldDB" id="A0A397J7X4"/>
<dbReference type="Proteomes" id="UP000266861">
    <property type="component" value="Unassembled WGS sequence"/>
</dbReference>
<dbReference type="Pfam" id="PF07714">
    <property type="entry name" value="PK_Tyr_Ser-Thr"/>
    <property type="match status" value="1"/>
</dbReference>
<dbReference type="PANTHER" id="PTHR45756">
    <property type="entry name" value="PALMITOYLTRANSFERASE"/>
    <property type="match status" value="1"/>
</dbReference>
<dbReference type="PROSITE" id="PS50011">
    <property type="entry name" value="PROTEIN_KINASE_DOM"/>
    <property type="match status" value="1"/>
</dbReference>
<dbReference type="SUPFAM" id="SSF56112">
    <property type="entry name" value="Protein kinase-like (PK-like)"/>
    <property type="match status" value="1"/>
</dbReference>
<dbReference type="InterPro" id="IPR053215">
    <property type="entry name" value="TKL_Ser/Thr_kinase"/>
</dbReference>
<reference evidence="2 3" key="1">
    <citation type="submission" date="2018-08" db="EMBL/GenBank/DDBJ databases">
        <title>Genome and evolution of the arbuscular mycorrhizal fungus Diversispora epigaea (formerly Glomus versiforme) and its bacterial endosymbionts.</title>
        <authorList>
            <person name="Sun X."/>
            <person name="Fei Z."/>
            <person name="Harrison M."/>
        </authorList>
    </citation>
    <scope>NUCLEOTIDE SEQUENCE [LARGE SCALE GENOMIC DNA]</scope>
    <source>
        <strain evidence="2 3">IT104</strain>
    </source>
</reference>
<evidence type="ECO:0000313" key="2">
    <source>
        <dbReference type="EMBL" id="RHZ83567.1"/>
    </source>
</evidence>
<evidence type="ECO:0000313" key="3">
    <source>
        <dbReference type="Proteomes" id="UP000266861"/>
    </source>
</evidence>
<dbReference type="InterPro" id="IPR011009">
    <property type="entry name" value="Kinase-like_dom_sf"/>
</dbReference>
<dbReference type="OrthoDB" id="2353542at2759"/>
<organism evidence="2 3">
    <name type="scientific">Diversispora epigaea</name>
    <dbReference type="NCBI Taxonomy" id="1348612"/>
    <lineage>
        <taxon>Eukaryota</taxon>
        <taxon>Fungi</taxon>
        <taxon>Fungi incertae sedis</taxon>
        <taxon>Mucoromycota</taxon>
        <taxon>Glomeromycotina</taxon>
        <taxon>Glomeromycetes</taxon>
        <taxon>Diversisporales</taxon>
        <taxon>Diversisporaceae</taxon>
        <taxon>Diversispora</taxon>
    </lineage>
</organism>